<evidence type="ECO:0000313" key="1">
    <source>
        <dbReference type="EMBL" id="GAA3117352.1"/>
    </source>
</evidence>
<reference evidence="2" key="1">
    <citation type="journal article" date="2019" name="Int. J. Syst. Evol. Microbiol.">
        <title>The Global Catalogue of Microorganisms (GCM) 10K type strain sequencing project: providing services to taxonomists for standard genome sequencing and annotation.</title>
        <authorList>
            <consortium name="The Broad Institute Genomics Platform"/>
            <consortium name="The Broad Institute Genome Sequencing Center for Infectious Disease"/>
            <person name="Wu L."/>
            <person name="Ma J."/>
        </authorList>
    </citation>
    <scope>NUCLEOTIDE SEQUENCE [LARGE SCALE GENOMIC DNA]</scope>
    <source>
        <strain evidence="2">JCM 11574</strain>
    </source>
</reference>
<dbReference type="Proteomes" id="UP001500893">
    <property type="component" value="Unassembled WGS sequence"/>
</dbReference>
<evidence type="ECO:0000313" key="2">
    <source>
        <dbReference type="Proteomes" id="UP001500893"/>
    </source>
</evidence>
<gene>
    <name evidence="1" type="ORF">GCM10010521_01330</name>
</gene>
<proteinExistence type="predicted"/>
<dbReference type="InterPro" id="IPR018162">
    <property type="entry name" value="Ala-tRNA-ligase_IIc_anticod-bd"/>
</dbReference>
<organism evidence="1 2">
    <name type="scientific">Streptomyces rameus</name>
    <dbReference type="NCBI Taxonomy" id="68261"/>
    <lineage>
        <taxon>Bacteria</taxon>
        <taxon>Bacillati</taxon>
        <taxon>Actinomycetota</taxon>
        <taxon>Actinomycetes</taxon>
        <taxon>Kitasatosporales</taxon>
        <taxon>Streptomycetaceae</taxon>
        <taxon>Streptomyces</taxon>
    </lineage>
</organism>
<dbReference type="EMBL" id="BAAAVM010000001">
    <property type="protein sequence ID" value="GAA3117352.1"/>
    <property type="molecule type" value="Genomic_DNA"/>
</dbReference>
<protein>
    <submittedName>
        <fullName evidence="1">Uncharacterized protein</fullName>
    </submittedName>
</protein>
<comment type="caution">
    <text evidence="1">The sequence shown here is derived from an EMBL/GenBank/DDBJ whole genome shotgun (WGS) entry which is preliminary data.</text>
</comment>
<sequence length="455" mass="48064">MVGVRESVPQGRTAGAVPRAALAFAECLVGLGYRRLPPGPLLAGDGGTTLFTSVAAPAWRRFLTGHPRPEPGGAVVLQWVLNTSRLASLPPASPPSVQRAVGAVWTGVRPYQQALCDVLDALREAGTPTGELTFVFRAEPQDRVPVMTALRGLGVEPGRLMCGARLPDAPVRMDPELGPCLTLRRRSRGPVFAHCDGLCPCGCHVSVAHIQFVERRRTAGHVTALRRPLFEMIVSEHALIQSVRGGSPAPGGPRTPVPALLGPLSAGIADLLAAAGGAAGPSPVFLADVSSAASLLLGEGMAPGPRGGPYVLRRLIRMIGTELAVHGLPPALLTSVIATAEFVYRAPLGFPELSARSWVHMTEERDAFLKVLRRGRNRLLRPGALSDRPGEAARQLTRLRSERGVPLALSLRWCREAGVEPSLLHLALDGVLEEALLRPLPATAPPPSPAPGLRI</sequence>
<keyword evidence="2" id="KW-1185">Reference proteome</keyword>
<accession>A0ABP6MK77</accession>
<name>A0ABP6MK77_9ACTN</name>
<dbReference type="SUPFAM" id="SSF101353">
    <property type="entry name" value="Putative anticodon-binding domain of alanyl-tRNA synthetase (AlaRS)"/>
    <property type="match status" value="1"/>
</dbReference>